<dbReference type="Pfam" id="PF00990">
    <property type="entry name" value="GGDEF"/>
    <property type="match status" value="1"/>
</dbReference>
<dbReference type="InterPro" id="IPR029787">
    <property type="entry name" value="Nucleotide_cyclase"/>
</dbReference>
<dbReference type="OrthoDB" id="9779960at2"/>
<accession>A0A1T4XSJ6</accession>
<protein>
    <recommendedName>
        <fullName evidence="1">diguanylate cyclase</fullName>
        <ecNumber evidence="1">2.7.7.65</ecNumber>
    </recommendedName>
</protein>
<dbReference type="InterPro" id="IPR000160">
    <property type="entry name" value="GGDEF_dom"/>
</dbReference>
<keyword evidence="5" id="KW-1185">Reference proteome</keyword>
<dbReference type="SMART" id="SM00267">
    <property type="entry name" value="GGDEF"/>
    <property type="match status" value="1"/>
</dbReference>
<dbReference type="PANTHER" id="PTHR45138:SF9">
    <property type="entry name" value="DIGUANYLATE CYCLASE DGCM-RELATED"/>
    <property type="match status" value="1"/>
</dbReference>
<comment type="catalytic activity">
    <reaction evidence="2">
        <text>2 GTP = 3',3'-c-di-GMP + 2 diphosphate</text>
        <dbReference type="Rhea" id="RHEA:24898"/>
        <dbReference type="ChEBI" id="CHEBI:33019"/>
        <dbReference type="ChEBI" id="CHEBI:37565"/>
        <dbReference type="ChEBI" id="CHEBI:58805"/>
        <dbReference type="EC" id="2.7.7.65"/>
    </reaction>
</comment>
<dbReference type="NCBIfam" id="TIGR00254">
    <property type="entry name" value="GGDEF"/>
    <property type="match status" value="1"/>
</dbReference>
<dbReference type="GO" id="GO:1902201">
    <property type="term" value="P:negative regulation of bacterial-type flagellum-dependent cell motility"/>
    <property type="evidence" value="ECO:0007669"/>
    <property type="project" value="TreeGrafter"/>
</dbReference>
<dbReference type="InterPro" id="IPR050469">
    <property type="entry name" value="Diguanylate_Cyclase"/>
</dbReference>
<evidence type="ECO:0000256" key="2">
    <source>
        <dbReference type="ARBA" id="ARBA00034247"/>
    </source>
</evidence>
<dbReference type="SUPFAM" id="SSF55073">
    <property type="entry name" value="Nucleotide cyclase"/>
    <property type="match status" value="1"/>
</dbReference>
<sequence>MDAMVRQRNEEWNRIIHRLDKAGVPPDVRWRTLILYMRNVRGFSFLSERQKSEIQQLIVETIKAREYTDTQYADVVRRQEEILLGPHKEKIRMALDESEALLGDFRELLLRKKGDVQDLETLTVELVESEKDPREMISAMRKAFHDVVQAMEADMADLTRMSMVDGLTQLYNRRAFDEHVECCARTCLQERLPLALIMADIDNFKRFNDTYGHRIGDQALRVVAKVLQTHASEVNGGNGKDPNAKYFAARYGGEEFAVVLRGVGLSEAAGLAESLRSRVERYNFTIQDNSGNVLHGGIRITVSLGVAQLDPCWNGAWADNLVEAADKRLYEAKERGRNCVCWADPD</sequence>
<dbReference type="STRING" id="1121449.SAMN02745704_02417"/>
<gene>
    <name evidence="4" type="ORF">SAMN02745704_02417</name>
</gene>
<dbReference type="PROSITE" id="PS50887">
    <property type="entry name" value="GGDEF"/>
    <property type="match status" value="1"/>
</dbReference>
<dbReference type="GO" id="GO:0043709">
    <property type="term" value="P:cell adhesion involved in single-species biofilm formation"/>
    <property type="evidence" value="ECO:0007669"/>
    <property type="project" value="TreeGrafter"/>
</dbReference>
<organism evidence="4 5">
    <name type="scientific">Paucidesulfovibrio gracilis DSM 16080</name>
    <dbReference type="NCBI Taxonomy" id="1121449"/>
    <lineage>
        <taxon>Bacteria</taxon>
        <taxon>Pseudomonadati</taxon>
        <taxon>Thermodesulfobacteriota</taxon>
        <taxon>Desulfovibrionia</taxon>
        <taxon>Desulfovibrionales</taxon>
        <taxon>Desulfovibrionaceae</taxon>
        <taxon>Paucidesulfovibrio</taxon>
    </lineage>
</organism>
<proteinExistence type="predicted"/>
<evidence type="ECO:0000256" key="1">
    <source>
        <dbReference type="ARBA" id="ARBA00012528"/>
    </source>
</evidence>
<name>A0A1T4XSJ6_9BACT</name>
<dbReference type="EC" id="2.7.7.65" evidence="1"/>
<dbReference type="RefSeq" id="WP_078717963.1">
    <property type="nucleotide sequence ID" value="NZ_FUYC01000016.1"/>
</dbReference>
<dbReference type="InterPro" id="IPR043128">
    <property type="entry name" value="Rev_trsase/Diguanyl_cyclase"/>
</dbReference>
<dbReference type="EMBL" id="FUYC01000016">
    <property type="protein sequence ID" value="SKA92539.1"/>
    <property type="molecule type" value="Genomic_DNA"/>
</dbReference>
<dbReference type="GO" id="GO:0005886">
    <property type="term" value="C:plasma membrane"/>
    <property type="evidence" value="ECO:0007669"/>
    <property type="project" value="TreeGrafter"/>
</dbReference>
<feature type="domain" description="GGDEF" evidence="3">
    <location>
        <begin position="192"/>
        <end position="345"/>
    </location>
</feature>
<reference evidence="4 5" key="1">
    <citation type="submission" date="2017-02" db="EMBL/GenBank/DDBJ databases">
        <authorList>
            <person name="Peterson S.W."/>
        </authorList>
    </citation>
    <scope>NUCLEOTIDE SEQUENCE [LARGE SCALE GENOMIC DNA]</scope>
    <source>
        <strain evidence="4 5">DSM 16080</strain>
    </source>
</reference>
<evidence type="ECO:0000313" key="5">
    <source>
        <dbReference type="Proteomes" id="UP000190027"/>
    </source>
</evidence>
<dbReference type="PANTHER" id="PTHR45138">
    <property type="entry name" value="REGULATORY COMPONENTS OF SENSORY TRANSDUCTION SYSTEM"/>
    <property type="match status" value="1"/>
</dbReference>
<dbReference type="GO" id="GO:0052621">
    <property type="term" value="F:diguanylate cyclase activity"/>
    <property type="evidence" value="ECO:0007669"/>
    <property type="project" value="UniProtKB-EC"/>
</dbReference>
<dbReference type="FunFam" id="3.30.70.270:FF:000001">
    <property type="entry name" value="Diguanylate cyclase domain protein"/>
    <property type="match status" value="1"/>
</dbReference>
<dbReference type="AlphaFoldDB" id="A0A1T4XSJ6"/>
<dbReference type="Proteomes" id="UP000190027">
    <property type="component" value="Unassembled WGS sequence"/>
</dbReference>
<evidence type="ECO:0000313" key="4">
    <source>
        <dbReference type="EMBL" id="SKA92539.1"/>
    </source>
</evidence>
<dbReference type="CDD" id="cd01949">
    <property type="entry name" value="GGDEF"/>
    <property type="match status" value="1"/>
</dbReference>
<dbReference type="Gene3D" id="3.30.70.270">
    <property type="match status" value="1"/>
</dbReference>
<evidence type="ECO:0000259" key="3">
    <source>
        <dbReference type="PROSITE" id="PS50887"/>
    </source>
</evidence>